<dbReference type="AlphaFoldDB" id="A0AA40ASD8"/>
<sequence length="51" mass="5264">MPVAGQNSPSRLAVYHQGNLPGATSAVYLFPETQSGVVVLTNAYGLSDVAD</sequence>
<name>A0AA40ASD8_9PEZI</name>
<dbReference type="Gene3D" id="3.40.710.10">
    <property type="entry name" value="DD-peptidase/beta-lactamase superfamily"/>
    <property type="match status" value="1"/>
</dbReference>
<reference evidence="1" key="1">
    <citation type="submission" date="2023-06" db="EMBL/GenBank/DDBJ databases">
        <title>Genome-scale phylogeny and comparative genomics of the fungal order Sordariales.</title>
        <authorList>
            <consortium name="Lawrence Berkeley National Laboratory"/>
            <person name="Hensen N."/>
            <person name="Bonometti L."/>
            <person name="Westerberg I."/>
            <person name="Brannstrom I.O."/>
            <person name="Guillou S."/>
            <person name="Cros-Aarteil S."/>
            <person name="Calhoun S."/>
            <person name="Haridas S."/>
            <person name="Kuo A."/>
            <person name="Mondo S."/>
            <person name="Pangilinan J."/>
            <person name="Riley R."/>
            <person name="Labutti K."/>
            <person name="Andreopoulos B."/>
            <person name="Lipzen A."/>
            <person name="Chen C."/>
            <person name="Yanf M."/>
            <person name="Daum C."/>
            <person name="Ng V."/>
            <person name="Clum A."/>
            <person name="Steindorff A."/>
            <person name="Ohm R."/>
            <person name="Martin F."/>
            <person name="Silar P."/>
            <person name="Natvig D."/>
            <person name="Lalanne C."/>
            <person name="Gautier V."/>
            <person name="Ament-Velasquez S.L."/>
            <person name="Kruys A."/>
            <person name="Hutchinson M.I."/>
            <person name="Powell A.J."/>
            <person name="Barry K."/>
            <person name="Miller A.N."/>
            <person name="Grigoriev I.V."/>
            <person name="Debuchy R."/>
            <person name="Gladieux P."/>
            <person name="Thoren M.H."/>
            <person name="Johannesson H."/>
        </authorList>
    </citation>
    <scope>NUCLEOTIDE SEQUENCE</scope>
    <source>
        <strain evidence="1">SMH4607-1</strain>
    </source>
</reference>
<gene>
    <name evidence="1" type="ORF">B0H67DRAFT_486558</name>
</gene>
<evidence type="ECO:0000313" key="2">
    <source>
        <dbReference type="Proteomes" id="UP001172102"/>
    </source>
</evidence>
<accession>A0AA40ASD8</accession>
<organism evidence="1 2">
    <name type="scientific">Lasiosphaeris hirsuta</name>
    <dbReference type="NCBI Taxonomy" id="260670"/>
    <lineage>
        <taxon>Eukaryota</taxon>
        <taxon>Fungi</taxon>
        <taxon>Dikarya</taxon>
        <taxon>Ascomycota</taxon>
        <taxon>Pezizomycotina</taxon>
        <taxon>Sordariomycetes</taxon>
        <taxon>Sordariomycetidae</taxon>
        <taxon>Sordariales</taxon>
        <taxon>Lasiosphaeriaceae</taxon>
        <taxon>Lasiosphaeris</taxon>
    </lineage>
</organism>
<proteinExistence type="predicted"/>
<comment type="caution">
    <text evidence="1">The sequence shown here is derived from an EMBL/GenBank/DDBJ whole genome shotgun (WGS) entry which is preliminary data.</text>
</comment>
<dbReference type="SUPFAM" id="SSF56601">
    <property type="entry name" value="beta-lactamase/transpeptidase-like"/>
    <property type="match status" value="1"/>
</dbReference>
<dbReference type="InterPro" id="IPR012338">
    <property type="entry name" value="Beta-lactam/transpept-like"/>
</dbReference>
<dbReference type="Proteomes" id="UP001172102">
    <property type="component" value="Unassembled WGS sequence"/>
</dbReference>
<protein>
    <submittedName>
        <fullName evidence="1">Uncharacterized protein</fullName>
    </submittedName>
</protein>
<evidence type="ECO:0000313" key="1">
    <source>
        <dbReference type="EMBL" id="KAK0721125.1"/>
    </source>
</evidence>
<dbReference type="EMBL" id="JAUKUA010000003">
    <property type="protein sequence ID" value="KAK0721125.1"/>
    <property type="molecule type" value="Genomic_DNA"/>
</dbReference>
<keyword evidence="2" id="KW-1185">Reference proteome</keyword>